<accession>A0AA36B5D9</accession>
<evidence type="ECO:0000313" key="2">
    <source>
        <dbReference type="EMBL" id="CAI9727451.1"/>
    </source>
</evidence>
<name>A0AA36B5D9_OCTVU</name>
<protein>
    <submittedName>
        <fullName evidence="2">Uncharacterized protein</fullName>
    </submittedName>
</protein>
<dbReference type="Proteomes" id="UP001162480">
    <property type="component" value="Chromosome 9"/>
</dbReference>
<dbReference type="EMBL" id="OX597822">
    <property type="protein sequence ID" value="CAI9727451.1"/>
    <property type="molecule type" value="Genomic_DNA"/>
</dbReference>
<keyword evidence="3" id="KW-1185">Reference proteome</keyword>
<gene>
    <name evidence="2" type="ORF">OCTVUL_1B003339</name>
</gene>
<keyword evidence="1" id="KW-0472">Membrane</keyword>
<feature type="transmembrane region" description="Helical" evidence="1">
    <location>
        <begin position="28"/>
        <end position="50"/>
    </location>
</feature>
<keyword evidence="1" id="KW-0812">Transmembrane</keyword>
<evidence type="ECO:0000256" key="1">
    <source>
        <dbReference type="SAM" id="Phobius"/>
    </source>
</evidence>
<sequence length="107" mass="12394">MKTGHELEHLANRIALISTKLKRLFKSALLKLGSPVHSLLILVILMLLTIERVDLMSHILVSAVVVQQEIHKRNKLKDKWKQNIRHTIFGMSPIELLHKFDKSKQML</sequence>
<keyword evidence="1" id="KW-1133">Transmembrane helix</keyword>
<dbReference type="AlphaFoldDB" id="A0AA36B5D9"/>
<reference evidence="2" key="1">
    <citation type="submission" date="2023-08" db="EMBL/GenBank/DDBJ databases">
        <authorList>
            <person name="Alioto T."/>
            <person name="Alioto T."/>
            <person name="Gomez Garrido J."/>
        </authorList>
    </citation>
    <scope>NUCLEOTIDE SEQUENCE</scope>
</reference>
<proteinExistence type="predicted"/>
<organism evidence="2 3">
    <name type="scientific">Octopus vulgaris</name>
    <name type="common">Common octopus</name>
    <dbReference type="NCBI Taxonomy" id="6645"/>
    <lineage>
        <taxon>Eukaryota</taxon>
        <taxon>Metazoa</taxon>
        <taxon>Spiralia</taxon>
        <taxon>Lophotrochozoa</taxon>
        <taxon>Mollusca</taxon>
        <taxon>Cephalopoda</taxon>
        <taxon>Coleoidea</taxon>
        <taxon>Octopodiformes</taxon>
        <taxon>Octopoda</taxon>
        <taxon>Incirrata</taxon>
        <taxon>Octopodidae</taxon>
        <taxon>Octopus</taxon>
    </lineage>
</organism>
<evidence type="ECO:0000313" key="3">
    <source>
        <dbReference type="Proteomes" id="UP001162480"/>
    </source>
</evidence>